<evidence type="ECO:0000256" key="2">
    <source>
        <dbReference type="ARBA" id="ARBA00009928"/>
    </source>
</evidence>
<keyword evidence="4" id="KW-0560">Oxidoreductase</keyword>
<name>A0AA38J6R2_9CUCU</name>
<evidence type="ECO:0000313" key="9">
    <source>
        <dbReference type="EMBL" id="KAJ3665817.1"/>
    </source>
</evidence>
<dbReference type="SUPFAM" id="SSF48050">
    <property type="entry name" value="Hemocyanin, N-terminal domain"/>
    <property type="match status" value="1"/>
</dbReference>
<evidence type="ECO:0000256" key="1">
    <source>
        <dbReference type="ARBA" id="ARBA00001973"/>
    </source>
</evidence>
<keyword evidence="6" id="KW-0503">Monooxygenase</keyword>
<organism evidence="9 10">
    <name type="scientific">Zophobas morio</name>
    <dbReference type="NCBI Taxonomy" id="2755281"/>
    <lineage>
        <taxon>Eukaryota</taxon>
        <taxon>Metazoa</taxon>
        <taxon>Ecdysozoa</taxon>
        <taxon>Arthropoda</taxon>
        <taxon>Hexapoda</taxon>
        <taxon>Insecta</taxon>
        <taxon>Pterygota</taxon>
        <taxon>Neoptera</taxon>
        <taxon>Endopterygota</taxon>
        <taxon>Coleoptera</taxon>
        <taxon>Polyphaga</taxon>
        <taxon>Cucujiformia</taxon>
        <taxon>Tenebrionidae</taxon>
        <taxon>Zophobas</taxon>
    </lineage>
</organism>
<dbReference type="InterPro" id="IPR008922">
    <property type="entry name" value="Di-copper_centre_dom_sf"/>
</dbReference>
<accession>A0AA38J6R2</accession>
<reference evidence="9" key="1">
    <citation type="journal article" date="2023" name="G3 (Bethesda)">
        <title>Whole genome assemblies of Zophobas morio and Tenebrio molitor.</title>
        <authorList>
            <person name="Kaur S."/>
            <person name="Stinson S.A."/>
            <person name="diCenzo G.C."/>
        </authorList>
    </citation>
    <scope>NUCLEOTIDE SEQUENCE</scope>
    <source>
        <strain evidence="9">QUZm001</strain>
    </source>
</reference>
<feature type="domain" description="Hemocyanin N-terminal" evidence="8">
    <location>
        <begin position="26"/>
        <end position="118"/>
    </location>
</feature>
<dbReference type="GO" id="GO:0046872">
    <property type="term" value="F:metal ion binding"/>
    <property type="evidence" value="ECO:0007669"/>
    <property type="project" value="UniProtKB-KW"/>
</dbReference>
<dbReference type="Gene3D" id="1.10.1280.10">
    <property type="entry name" value="Di-copper center containing domain from catechol oxidase"/>
    <property type="match status" value="1"/>
</dbReference>
<feature type="domain" description="Hemocyanin middle" evidence="7">
    <location>
        <begin position="194"/>
        <end position="322"/>
    </location>
</feature>
<evidence type="ECO:0000256" key="5">
    <source>
        <dbReference type="ARBA" id="ARBA00023008"/>
    </source>
</evidence>
<dbReference type="InterPro" id="IPR005204">
    <property type="entry name" value="Hemocyanin_N"/>
</dbReference>
<dbReference type="InterPro" id="IPR036697">
    <property type="entry name" value="Hemocyanin_N_sf"/>
</dbReference>
<evidence type="ECO:0000256" key="6">
    <source>
        <dbReference type="ARBA" id="ARBA00023033"/>
    </source>
</evidence>
<proteinExistence type="inferred from homology"/>
<dbReference type="GO" id="GO:0006582">
    <property type="term" value="P:melanin metabolic process"/>
    <property type="evidence" value="ECO:0007669"/>
    <property type="project" value="UniProtKB-ARBA"/>
</dbReference>
<evidence type="ECO:0000259" key="7">
    <source>
        <dbReference type="Pfam" id="PF00372"/>
    </source>
</evidence>
<protein>
    <submittedName>
        <fullName evidence="9">Uncharacterized protein</fullName>
    </submittedName>
</protein>
<dbReference type="Proteomes" id="UP001168821">
    <property type="component" value="Unassembled WGS sequence"/>
</dbReference>
<dbReference type="EMBL" id="JALNTZ010000001">
    <property type="protein sequence ID" value="KAJ3665817.1"/>
    <property type="molecule type" value="Genomic_DNA"/>
</dbReference>
<dbReference type="Pfam" id="PF03722">
    <property type="entry name" value="Hemocyanin_N"/>
    <property type="match status" value="1"/>
</dbReference>
<evidence type="ECO:0000259" key="8">
    <source>
        <dbReference type="Pfam" id="PF03722"/>
    </source>
</evidence>
<dbReference type="AlphaFoldDB" id="A0AA38J6R2"/>
<evidence type="ECO:0000313" key="10">
    <source>
        <dbReference type="Proteomes" id="UP001168821"/>
    </source>
</evidence>
<comment type="cofactor">
    <cofactor evidence="1">
        <name>Cu(2+)</name>
        <dbReference type="ChEBI" id="CHEBI:29036"/>
    </cofactor>
</comment>
<dbReference type="PANTHER" id="PTHR11511">
    <property type="entry name" value="LARVAL STORAGE PROTEIN/PHENOLOXIDASE"/>
    <property type="match status" value="1"/>
</dbReference>
<evidence type="ECO:0000256" key="3">
    <source>
        <dbReference type="ARBA" id="ARBA00022723"/>
    </source>
</evidence>
<keyword evidence="10" id="KW-1185">Reference proteome</keyword>
<dbReference type="Pfam" id="PF00372">
    <property type="entry name" value="Hemocyanin_M"/>
    <property type="match status" value="1"/>
</dbReference>
<evidence type="ECO:0000256" key="4">
    <source>
        <dbReference type="ARBA" id="ARBA00023002"/>
    </source>
</evidence>
<dbReference type="GO" id="GO:0004503">
    <property type="term" value="F:tyrosinase activity"/>
    <property type="evidence" value="ECO:0007669"/>
    <property type="project" value="UniProtKB-ARBA"/>
</dbReference>
<dbReference type="InterPro" id="IPR013788">
    <property type="entry name" value="Hemocyanin/hexamerin"/>
</dbReference>
<keyword evidence="5" id="KW-0186">Copper</keyword>
<keyword evidence="3" id="KW-0479">Metal-binding</keyword>
<dbReference type="PANTHER" id="PTHR11511:SF4">
    <property type="entry name" value="PHENOLOXIDASE 2-RELATED"/>
    <property type="match status" value="1"/>
</dbReference>
<dbReference type="Gene3D" id="1.20.1370.10">
    <property type="entry name" value="Hemocyanin, N-terminal domain"/>
    <property type="match status" value="1"/>
</dbReference>
<comment type="similarity">
    <text evidence="2">Belongs to the tyrosinase family.</text>
</comment>
<dbReference type="SUPFAM" id="SSF48056">
    <property type="entry name" value="Di-copper centre-containing domain"/>
    <property type="match status" value="1"/>
</dbReference>
<gene>
    <name evidence="9" type="ORF">Zmor_001288</name>
</gene>
<sequence length="334" mass="38737">MATDKKKLLLLFDRPQEPTFVTKGNNSVFDVPINYLPEKYKPIGVQLFNRFGEDASERISVKEIPPPNLDDIPELQRNENFSLFIPKHRKIAGKLIRLFLAAKNVDELLSTAVYARDRNIDLPSLIHVFPDKYVDSQVFARLVKKPTSFQKDQRMKNIALPTSAKILDLISTTALAFDISFRWPLEKSSFRIDEGRCFIIRTNKIPARYNFERLCNSLKRVKKLSNMREPIPEGYFPKLDSLVASRTWPSRPVNETPSDVNREIDQIRVNIDDLDRWRDRIFDAVHSGNIGNGQKIPLTEFEGIDLLGECCRSEYYYTKQEFLWGLSTIWDMSC</sequence>
<dbReference type="InterPro" id="IPR000896">
    <property type="entry name" value="Hemocyanin/hexamerin_mid_dom"/>
</dbReference>
<comment type="caution">
    <text evidence="9">The sequence shown here is derived from an EMBL/GenBank/DDBJ whole genome shotgun (WGS) entry which is preliminary data.</text>
</comment>